<dbReference type="Gene3D" id="1.10.530.40">
    <property type="match status" value="1"/>
</dbReference>
<evidence type="ECO:0000313" key="5">
    <source>
        <dbReference type="EMBL" id="UNY46929.1"/>
    </source>
</evidence>
<keyword evidence="3" id="KW-0378">Hydrolase</keyword>
<comment type="catalytic activity">
    <reaction evidence="3">
        <text>Hydrolysis of (1-&gt;4)-beta-linkages between N-acetylmuramic acid and N-acetyl-D-glucosamine residues in a peptidoglycan and between N-acetyl-D-glucosamine residues in chitodextrins.</text>
        <dbReference type="EC" id="3.2.1.17"/>
    </reaction>
</comment>
<dbReference type="GO" id="GO:0031640">
    <property type="term" value="P:killing of cells of another organism"/>
    <property type="evidence" value="ECO:0007669"/>
    <property type="project" value="UniProtKB-KW"/>
</dbReference>
<dbReference type="SUPFAM" id="SSF69349">
    <property type="entry name" value="Phage fibre proteins"/>
    <property type="match status" value="1"/>
</dbReference>
<dbReference type="GO" id="GO:0003796">
    <property type="term" value="F:lysozyme activity"/>
    <property type="evidence" value="ECO:0007669"/>
    <property type="project" value="UniProtKB-EC"/>
</dbReference>
<dbReference type="GO" id="GO:0016998">
    <property type="term" value="P:cell wall macromolecule catabolic process"/>
    <property type="evidence" value="ECO:0007669"/>
    <property type="project" value="InterPro"/>
</dbReference>
<evidence type="ECO:0000259" key="4">
    <source>
        <dbReference type="Pfam" id="PF06714"/>
    </source>
</evidence>
<dbReference type="Pfam" id="PF06715">
    <property type="entry name" value="Gp5_C"/>
    <property type="match status" value="1"/>
</dbReference>
<keyword evidence="6" id="KW-1185">Reference proteome</keyword>
<dbReference type="Pfam" id="PF00959">
    <property type="entry name" value="Phage_lysozyme"/>
    <property type="match status" value="1"/>
</dbReference>
<keyword evidence="1 3" id="KW-0929">Antimicrobial</keyword>
<proteinExistence type="inferred from homology"/>
<evidence type="ECO:0000256" key="1">
    <source>
        <dbReference type="ARBA" id="ARBA00022529"/>
    </source>
</evidence>
<dbReference type="Gene3D" id="3.10.450.190">
    <property type="match status" value="1"/>
</dbReference>
<dbReference type="InterPro" id="IPR052619">
    <property type="entry name" value="Phage_lysozyme-like"/>
</dbReference>
<dbReference type="Pfam" id="PF06714">
    <property type="entry name" value="Gp5_OB"/>
    <property type="match status" value="1"/>
</dbReference>
<dbReference type="InterPro" id="IPR023347">
    <property type="entry name" value="Lysozyme_dom_sf"/>
</dbReference>
<protein>
    <recommendedName>
        <fullName evidence="3">Lysozyme</fullName>
        <ecNumber evidence="3">3.2.1.17</ecNumber>
    </recommendedName>
</protein>
<comment type="similarity">
    <text evidence="3">Belongs to the glycosyl hydrolase 24 family.</text>
</comment>
<dbReference type="SUPFAM" id="SSF53955">
    <property type="entry name" value="Lysozyme-like"/>
    <property type="match status" value="1"/>
</dbReference>
<dbReference type="PANTHER" id="PTHR37406">
    <property type="entry name" value="T4-TYPE LYSOZYME 1-RELATED"/>
    <property type="match status" value="1"/>
</dbReference>
<dbReference type="PANTHER" id="PTHR37406:SF1">
    <property type="entry name" value="T4-TYPE LYSOZYME 1-RELATED"/>
    <property type="match status" value="1"/>
</dbReference>
<dbReference type="InterPro" id="IPR009590">
    <property type="entry name" value="Gp5_OB_N"/>
</dbReference>
<reference evidence="5 6" key="1">
    <citation type="submission" date="2022-02" db="EMBL/GenBank/DDBJ databases">
        <authorList>
            <person name="Tian F."/>
            <person name="Li J."/>
            <person name="Li F."/>
            <person name="Tong Y."/>
        </authorList>
    </citation>
    <scope>NUCLEOTIDE SEQUENCE [LARGE SCALE GENOMIC DNA]</scope>
</reference>
<dbReference type="InterPro" id="IPR010609">
    <property type="entry name" value="Gp5_C"/>
</dbReference>
<keyword evidence="3" id="KW-0326">Glycosidase</keyword>
<gene>
    <name evidence="5" type="ORF">EHEKIMEA_00022</name>
</gene>
<evidence type="ECO:0000256" key="2">
    <source>
        <dbReference type="ARBA" id="ARBA00022638"/>
    </source>
</evidence>
<feature type="domain" description="Protein Gp5 N-terminal OB-fold" evidence="4">
    <location>
        <begin position="33"/>
        <end position="187"/>
    </location>
</feature>
<keyword evidence="2 3" id="KW-0081">Bacteriolytic enzyme</keyword>
<dbReference type="SUPFAM" id="SSF69255">
    <property type="entry name" value="gp5 N-terminal domain-like"/>
    <property type="match status" value="1"/>
</dbReference>
<evidence type="ECO:0000313" key="6">
    <source>
        <dbReference type="Proteomes" id="UP000832072"/>
    </source>
</evidence>
<organism evidence="5 6">
    <name type="scientific">Cronobacter phage LPCS28</name>
    <dbReference type="NCBI Taxonomy" id="2924885"/>
    <lineage>
        <taxon>Viruses</taxon>
        <taxon>Duplodnaviria</taxon>
        <taxon>Heunggongvirae</taxon>
        <taxon>Uroviricota</taxon>
        <taxon>Caudoviricetes</taxon>
        <taxon>Pantevenvirales</taxon>
        <taxon>Straboviridae</taxon>
        <taxon>Nanhuvirus</taxon>
        <taxon>Nanhuvirus LPCS28</taxon>
    </lineage>
</organism>
<dbReference type="InterPro" id="IPR001165">
    <property type="entry name" value="T4-type_lysozyme"/>
</dbReference>
<dbReference type="Proteomes" id="UP000832072">
    <property type="component" value="Segment"/>
</dbReference>
<dbReference type="InterPro" id="IPR023346">
    <property type="entry name" value="Lysozyme-like_dom_sf"/>
</dbReference>
<dbReference type="EC" id="3.2.1.17" evidence="3"/>
<dbReference type="EMBL" id="OM638103">
    <property type="protein sequence ID" value="UNY46929.1"/>
    <property type="molecule type" value="Genomic_DNA"/>
</dbReference>
<name>A0AAE9G9D0_9CAUD</name>
<dbReference type="GO" id="GO:0009253">
    <property type="term" value="P:peptidoglycan catabolic process"/>
    <property type="evidence" value="ECO:0007669"/>
    <property type="project" value="InterPro"/>
</dbReference>
<dbReference type="GO" id="GO:0042742">
    <property type="term" value="P:defense response to bacterium"/>
    <property type="evidence" value="ECO:0007669"/>
    <property type="project" value="UniProtKB-KW"/>
</dbReference>
<dbReference type="PRINTS" id="PR00684">
    <property type="entry name" value="T4LYSOZYME"/>
</dbReference>
<evidence type="ECO:0000256" key="3">
    <source>
        <dbReference type="RuleBase" id="RU003788"/>
    </source>
</evidence>
<sequence>MFMGFTDLSWFEGVVEDRFDPLQLGRVRVRVYGIHTSQKVKSEQEGIPTDELLWMNVLTPVTSARTSGLGDSPTGLVEGSEVFGYFRDPMCQVGVILGSIGGIEHKTDSSKGFSDPFGQYPREGYYGQQDVNKLARDFSLNEQEEPDYNGDYGKNNSINKLQGANRDIAVNPDDTPYGEWIADDDPDFTIEKMLARDEGIRTKVYWDSEGYPTVGIGHLIVFEKTRDMSKINNILGQKVGRQVNGAINETEISQLFAKDLGDVQRDIVLNAKTGPVYKKMNRSRQMAMENMSFQMGVGGLAKFTNTLKAMNEERWEDAYRGILDSRYAQQTPGRSNRVAKIVLTGNLESYGIMPKEPEGKSLSAMYTKYAEPKADIDDPEAPFTPEDSRIMFEEPSSSYAAEYPYNHVYESESGHIQEFDDTPGHERYRRIHPAGTYTEISPSGQRVTKIVGDDYLIVQSGRNVNIKGNLNVVIEGNAQIYNMGNVTQTVDGNVTEFIRGNVNQTIEGQLRSHVKQNAQIIVEKNLDATVNQNLTAKIAQNATVDVVQKATVTAENADVTVKENMNLKARNLDAKADNITMHGSALVKITGGTVQVG</sequence>
<dbReference type="Gene3D" id="2.40.50.260">
    <property type="entry name" value="Nucleic acid-binding protein domain"/>
    <property type="match status" value="1"/>
</dbReference>
<dbReference type="CDD" id="cd00735">
    <property type="entry name" value="T4-like_lys"/>
    <property type="match status" value="1"/>
</dbReference>
<dbReference type="InterPro" id="IPR002196">
    <property type="entry name" value="Glyco_hydro_24"/>
</dbReference>
<accession>A0AAE9G9D0</accession>